<dbReference type="RefSeq" id="WP_144237513.1">
    <property type="nucleotide sequence ID" value="NZ_VJWA01000002.1"/>
</dbReference>
<protein>
    <submittedName>
        <fullName evidence="2">DUF481 domain-containing protein</fullName>
    </submittedName>
</protein>
<dbReference type="AlphaFoldDB" id="A0A552U7W5"/>
<dbReference type="SUPFAM" id="SSF56935">
    <property type="entry name" value="Porins"/>
    <property type="match status" value="1"/>
</dbReference>
<evidence type="ECO:0000256" key="1">
    <source>
        <dbReference type="SAM" id="SignalP"/>
    </source>
</evidence>
<evidence type="ECO:0000313" key="3">
    <source>
        <dbReference type="Proteomes" id="UP000317894"/>
    </source>
</evidence>
<name>A0A552U7W5_9SPHN</name>
<dbReference type="OrthoDB" id="7341471at2"/>
<gene>
    <name evidence="2" type="ORF">FMM06_11380</name>
</gene>
<dbReference type="InterPro" id="IPR007433">
    <property type="entry name" value="DUF481"/>
</dbReference>
<proteinExistence type="predicted"/>
<feature type="signal peptide" evidence="1">
    <location>
        <begin position="1"/>
        <end position="21"/>
    </location>
</feature>
<feature type="chain" id="PRO_5022002964" evidence="1">
    <location>
        <begin position="22"/>
        <end position="291"/>
    </location>
</feature>
<accession>A0A552U7W5</accession>
<dbReference type="Proteomes" id="UP000317894">
    <property type="component" value="Unassembled WGS sequence"/>
</dbReference>
<dbReference type="Pfam" id="PF04338">
    <property type="entry name" value="DUF481"/>
    <property type="match status" value="1"/>
</dbReference>
<keyword evidence="1" id="KW-0732">Signal</keyword>
<reference evidence="2 3" key="1">
    <citation type="submission" date="2019-07" db="EMBL/GenBank/DDBJ databases">
        <title>Novel species isolated from glacier.</title>
        <authorList>
            <person name="Liu Q."/>
            <person name="Xin Y.-H."/>
        </authorList>
    </citation>
    <scope>NUCLEOTIDE SEQUENCE [LARGE SCALE GENOMIC DNA]</scope>
    <source>
        <strain evidence="2 3">LB1R16</strain>
    </source>
</reference>
<keyword evidence="3" id="KW-1185">Reference proteome</keyword>
<comment type="caution">
    <text evidence="2">The sequence shown here is derived from an EMBL/GenBank/DDBJ whole genome shotgun (WGS) entry which is preliminary data.</text>
</comment>
<organism evidence="2 3">
    <name type="scientific">Glacieibacterium frigidum</name>
    <dbReference type="NCBI Taxonomy" id="2593303"/>
    <lineage>
        <taxon>Bacteria</taxon>
        <taxon>Pseudomonadati</taxon>
        <taxon>Pseudomonadota</taxon>
        <taxon>Alphaproteobacteria</taxon>
        <taxon>Sphingomonadales</taxon>
        <taxon>Sphingosinicellaceae</taxon>
        <taxon>Glacieibacterium</taxon>
    </lineage>
</organism>
<dbReference type="EMBL" id="VJWA01000002">
    <property type="protein sequence ID" value="TRW14308.1"/>
    <property type="molecule type" value="Genomic_DNA"/>
</dbReference>
<evidence type="ECO:0000313" key="2">
    <source>
        <dbReference type="EMBL" id="TRW14308.1"/>
    </source>
</evidence>
<sequence length="291" mass="30610">MLATAALVIPAAAVPLPPAVAAMLDAAAATGNAATLKSVADMARQTNPGARADVDARLAGYAAAAAKAQQERLATQAWHEGISGQGEIGLTRSTGNTDSTGVALRVNLTKKTRNWKHGVRATVDYQRSNGVTRKQRYAAGYEGNVRLNDRLYTVAVLGFERDSFAGYSSRFTESLGVGYKLVSSRALTVGVEAGGALRQTAYARIPDENSPAGRLAVDTNWKLSPEIALTSNATAYVEDVNTTLAATTAMTFKVTSALSARASVVVRHETDPPPLLDDTDTTTAFTLVYGF</sequence>